<gene>
    <name evidence="2" type="ORF">ACFQ2O_08470</name>
</gene>
<dbReference type="EMBL" id="JBHTLD010000058">
    <property type="protein sequence ID" value="MFD1186234.1"/>
    <property type="molecule type" value="Genomic_DNA"/>
</dbReference>
<evidence type="ECO:0000313" key="2">
    <source>
        <dbReference type="EMBL" id="MFD1186234.1"/>
    </source>
</evidence>
<comment type="caution">
    <text evidence="2">The sequence shown here is derived from an EMBL/GenBank/DDBJ whole genome shotgun (WGS) entry which is preliminary data.</text>
</comment>
<evidence type="ECO:0000313" key="3">
    <source>
        <dbReference type="Proteomes" id="UP001597094"/>
    </source>
</evidence>
<protein>
    <submittedName>
        <fullName evidence="2">Uncharacterized protein</fullName>
    </submittedName>
</protein>
<keyword evidence="1" id="KW-0472">Membrane</keyword>
<evidence type="ECO:0000256" key="1">
    <source>
        <dbReference type="SAM" id="Phobius"/>
    </source>
</evidence>
<organism evidence="2 3">
    <name type="scientific">Pontibacter rugosus</name>
    <dbReference type="NCBI Taxonomy" id="1745966"/>
    <lineage>
        <taxon>Bacteria</taxon>
        <taxon>Pseudomonadati</taxon>
        <taxon>Bacteroidota</taxon>
        <taxon>Cytophagia</taxon>
        <taxon>Cytophagales</taxon>
        <taxon>Hymenobacteraceae</taxon>
        <taxon>Pontibacter</taxon>
    </lineage>
</organism>
<dbReference type="Proteomes" id="UP001597094">
    <property type="component" value="Unassembled WGS sequence"/>
</dbReference>
<accession>A0ABW3SMV4</accession>
<keyword evidence="1" id="KW-0812">Transmembrane</keyword>
<dbReference type="RefSeq" id="WP_377525640.1">
    <property type="nucleotide sequence ID" value="NZ_JBHTLD010000058.1"/>
</dbReference>
<feature type="transmembrane region" description="Helical" evidence="1">
    <location>
        <begin position="38"/>
        <end position="55"/>
    </location>
</feature>
<feature type="transmembrane region" description="Helical" evidence="1">
    <location>
        <begin position="76"/>
        <end position="97"/>
    </location>
</feature>
<proteinExistence type="predicted"/>
<feature type="transmembrane region" description="Helical" evidence="1">
    <location>
        <begin position="123"/>
        <end position="144"/>
    </location>
</feature>
<reference evidence="3" key="1">
    <citation type="journal article" date="2019" name="Int. J. Syst. Evol. Microbiol.">
        <title>The Global Catalogue of Microorganisms (GCM) 10K type strain sequencing project: providing services to taxonomists for standard genome sequencing and annotation.</title>
        <authorList>
            <consortium name="The Broad Institute Genomics Platform"/>
            <consortium name="The Broad Institute Genome Sequencing Center for Infectious Disease"/>
            <person name="Wu L."/>
            <person name="Ma J."/>
        </authorList>
    </citation>
    <scope>NUCLEOTIDE SEQUENCE [LARGE SCALE GENOMIC DNA]</scope>
    <source>
        <strain evidence="3">JCM 31319</strain>
    </source>
</reference>
<feature type="transmembrane region" description="Helical" evidence="1">
    <location>
        <begin position="12"/>
        <end position="32"/>
    </location>
</feature>
<sequence>MKPSITATLLPHLLVQITLVLLASGGAILYSFTEVPGMVLIAVFVLFQVGTYAAIRIGSSVVQERQARWLQALQQLVSSLFIVLLLTILAVILWSLFEYSIWHMSGNGGSSYTFYLEHVVVSLVPQVVNVLLLGEALRVAFGWFRSRFGNGRRLTTSD</sequence>
<keyword evidence="3" id="KW-1185">Reference proteome</keyword>
<name>A0ABW3SMV4_9BACT</name>
<keyword evidence="1" id="KW-1133">Transmembrane helix</keyword>